<keyword evidence="2" id="KW-1185">Reference proteome</keyword>
<evidence type="ECO:0000313" key="1">
    <source>
        <dbReference type="EMBL" id="AUD03991.1"/>
    </source>
</evidence>
<protein>
    <submittedName>
        <fullName evidence="1">PRTRC system protein B</fullName>
    </submittedName>
</protein>
<dbReference type="Proteomes" id="UP000232883">
    <property type="component" value="Chromosome"/>
</dbReference>
<reference evidence="1 2" key="1">
    <citation type="submission" date="2017-11" db="EMBL/GenBank/DDBJ databases">
        <title>Taxonomic description and genome sequences of Spirosoma HA7 sp. nov., isolated from pollen microhabitat of Corylus avellana.</title>
        <authorList>
            <person name="Ambika Manirajan B."/>
            <person name="Suarez C."/>
            <person name="Ratering S."/>
            <person name="Geissler-Plaum R."/>
            <person name="Cardinale M."/>
            <person name="Sylvia S."/>
        </authorList>
    </citation>
    <scope>NUCLEOTIDE SEQUENCE [LARGE SCALE GENOMIC DNA]</scope>
    <source>
        <strain evidence="1 2">HA7</strain>
    </source>
</reference>
<dbReference type="Pfam" id="PF14460">
    <property type="entry name" value="Prok-E2_D"/>
    <property type="match status" value="1"/>
</dbReference>
<sequence>MNNITANYGKSYLPTQGLLVYRQASNSHHGHVQAFDVDPVSGHPINFHPLTEQESKQLAKILTVEKEKKKGFLRLNGLLPENVLYLDADQGRVMWYTPPQQRHLYFIESLTIPNGIASLPALVWLASKNYLFLFALLSAEKPTIDTPLYYAPFFNTNKQGGVCMGTVSVGIRQSSTLNEFMAAWEESFFNSYFSHLFDEHQPVQGNIIQLWQRLIDQHTDFPLDVLVTSPFTLKLLTGYTDENN</sequence>
<proteinExistence type="predicted"/>
<gene>
    <name evidence="1" type="ORF">CWM47_20475</name>
</gene>
<dbReference type="OrthoDB" id="1030341at2"/>
<dbReference type="KEGG" id="spir:CWM47_20475"/>
<accession>A0A2K8Z2B9</accession>
<dbReference type="RefSeq" id="WP_100990057.1">
    <property type="nucleotide sequence ID" value="NZ_CP025096.1"/>
</dbReference>
<dbReference type="InterPro" id="IPR032787">
    <property type="entry name" value="Prok-E2_D"/>
</dbReference>
<dbReference type="AlphaFoldDB" id="A0A2K8Z2B9"/>
<dbReference type="EMBL" id="CP025096">
    <property type="protein sequence ID" value="AUD03991.1"/>
    <property type="molecule type" value="Genomic_DNA"/>
</dbReference>
<evidence type="ECO:0000313" key="2">
    <source>
        <dbReference type="Proteomes" id="UP000232883"/>
    </source>
</evidence>
<name>A0A2K8Z2B9_9BACT</name>
<organism evidence="1 2">
    <name type="scientific">Spirosoma pollinicola</name>
    <dbReference type="NCBI Taxonomy" id="2057025"/>
    <lineage>
        <taxon>Bacteria</taxon>
        <taxon>Pseudomonadati</taxon>
        <taxon>Bacteroidota</taxon>
        <taxon>Cytophagia</taxon>
        <taxon>Cytophagales</taxon>
        <taxon>Cytophagaceae</taxon>
        <taxon>Spirosoma</taxon>
    </lineage>
</organism>